<dbReference type="NCBIfam" id="NF007020">
    <property type="entry name" value="PRK09485.1"/>
    <property type="match status" value="1"/>
</dbReference>
<dbReference type="InterPro" id="IPR017226">
    <property type="entry name" value="BHMT-like"/>
</dbReference>
<protein>
    <recommendedName>
        <fullName evidence="5">S-methylmethionine:homocysteine methyltransferase</fullName>
    </recommendedName>
</protein>
<dbReference type="Proteomes" id="UP000051048">
    <property type="component" value="Unassembled WGS sequence"/>
</dbReference>
<dbReference type="InterPro" id="IPR051486">
    <property type="entry name" value="Hcy_S-methyltransferase"/>
</dbReference>
<evidence type="ECO:0000313" key="8">
    <source>
        <dbReference type="EMBL" id="KRL80517.1"/>
    </source>
</evidence>
<feature type="binding site" evidence="6">
    <location>
        <position position="288"/>
    </location>
    <ligand>
        <name>Zn(2+)</name>
        <dbReference type="ChEBI" id="CHEBI:29105"/>
    </ligand>
</feature>
<evidence type="ECO:0000313" key="9">
    <source>
        <dbReference type="Proteomes" id="UP000051048"/>
    </source>
</evidence>
<dbReference type="PANTHER" id="PTHR46015">
    <property type="entry name" value="ZGC:172121"/>
    <property type="match status" value="1"/>
</dbReference>
<evidence type="ECO:0000256" key="2">
    <source>
        <dbReference type="ARBA" id="ARBA00022679"/>
    </source>
</evidence>
<dbReference type="Pfam" id="PF02574">
    <property type="entry name" value="S-methyl_trans"/>
    <property type="match status" value="1"/>
</dbReference>
<dbReference type="FunFam" id="3.20.20.330:FF:000002">
    <property type="entry name" value="Homocysteine S-methyltransferase"/>
    <property type="match status" value="1"/>
</dbReference>
<dbReference type="GO" id="GO:0009086">
    <property type="term" value="P:methionine biosynthetic process"/>
    <property type="evidence" value="ECO:0007669"/>
    <property type="project" value="InterPro"/>
</dbReference>
<reference evidence="8 9" key="1">
    <citation type="journal article" date="2015" name="Genome Announc.">
        <title>Expanding the biotechnology potential of lactobacilli through comparative genomics of 213 strains and associated genera.</title>
        <authorList>
            <person name="Sun Z."/>
            <person name="Harris H.M."/>
            <person name="McCann A."/>
            <person name="Guo C."/>
            <person name="Argimon S."/>
            <person name="Zhang W."/>
            <person name="Yang X."/>
            <person name="Jeffery I.B."/>
            <person name="Cooney J.C."/>
            <person name="Kagawa T.F."/>
            <person name="Liu W."/>
            <person name="Song Y."/>
            <person name="Salvetti E."/>
            <person name="Wrobel A."/>
            <person name="Rasinkangas P."/>
            <person name="Parkhill J."/>
            <person name="Rea M.C."/>
            <person name="O'Sullivan O."/>
            <person name="Ritari J."/>
            <person name="Douillard F.P."/>
            <person name="Paul Ross R."/>
            <person name="Yang R."/>
            <person name="Briner A.E."/>
            <person name="Felis G.E."/>
            <person name="de Vos W.M."/>
            <person name="Barrangou R."/>
            <person name="Klaenhammer T.R."/>
            <person name="Caufield P.W."/>
            <person name="Cui Y."/>
            <person name="Zhang H."/>
            <person name="O'Toole P.W."/>
        </authorList>
    </citation>
    <scope>NUCLEOTIDE SEQUENCE [LARGE SCALE GENOMIC DNA]</scope>
    <source>
        <strain evidence="8 9">DSM 15833</strain>
    </source>
</reference>
<gene>
    <name evidence="8" type="ORF">FC36_GL002165</name>
</gene>
<dbReference type="RefSeq" id="WP_025020956.1">
    <property type="nucleotide sequence ID" value="NZ_AZFH01000057.1"/>
</dbReference>
<sequence length="306" mass="33701">MTITEAIKNRPLTLDGSMSTPLEALGAKTNNPLWTAQALIDHEDLIYQVHMDYLQAGADIITTNTYQANVQAFVKEGYSEKEALELIKKAVRIAKKARDDYEKISGRHAYVAGSIGPYGAYLADGSEYTGNYTRAPYELQAFHNPRLQAIMAEGVDCLAIETQPKLGEVLALLAELQHSYPKIPVFVSFSLKDSQTISDGTALSFSVEEVDRYQQVFAIGVNCTNLEVVPDAIRVLKYSSQEPIVVYPNSGAQYDPETKTWTTQAGALDFHSEFPKWYQAGARLIGGCCTTMPANIAEIANFLAKK</sequence>
<feature type="binding site" evidence="6">
    <location>
        <position position="289"/>
    </location>
    <ligand>
        <name>Zn(2+)</name>
        <dbReference type="ChEBI" id="CHEBI:29105"/>
    </ligand>
</feature>
<proteinExistence type="predicted"/>
<dbReference type="GO" id="GO:0032259">
    <property type="term" value="P:methylation"/>
    <property type="evidence" value="ECO:0007669"/>
    <property type="project" value="UniProtKB-KW"/>
</dbReference>
<dbReference type="Gene3D" id="3.20.20.330">
    <property type="entry name" value="Homocysteine-binding-like domain"/>
    <property type="match status" value="1"/>
</dbReference>
<evidence type="ECO:0000256" key="6">
    <source>
        <dbReference type="PROSITE-ProRule" id="PRU00333"/>
    </source>
</evidence>
<feature type="binding site" evidence="6">
    <location>
        <position position="223"/>
    </location>
    <ligand>
        <name>Zn(2+)</name>
        <dbReference type="ChEBI" id="CHEBI:29105"/>
    </ligand>
</feature>
<evidence type="ECO:0000256" key="5">
    <source>
        <dbReference type="ARBA" id="ARBA00076752"/>
    </source>
</evidence>
<organism evidence="8 9">
    <name type="scientific">Ligilactobacillus equi DSM 15833 = JCM 10991</name>
    <dbReference type="NCBI Taxonomy" id="1423740"/>
    <lineage>
        <taxon>Bacteria</taxon>
        <taxon>Bacillati</taxon>
        <taxon>Bacillota</taxon>
        <taxon>Bacilli</taxon>
        <taxon>Lactobacillales</taxon>
        <taxon>Lactobacillaceae</taxon>
        <taxon>Ligilactobacillus</taxon>
    </lineage>
</organism>
<evidence type="ECO:0000256" key="4">
    <source>
        <dbReference type="ARBA" id="ARBA00022833"/>
    </source>
</evidence>
<name>A0A0R1TQF3_9LACO</name>
<dbReference type="GO" id="GO:0008898">
    <property type="term" value="F:S-adenosylmethionine-homocysteine S-methyltransferase activity"/>
    <property type="evidence" value="ECO:0007669"/>
    <property type="project" value="TreeGrafter"/>
</dbReference>
<dbReference type="InterPro" id="IPR003726">
    <property type="entry name" value="HCY_dom"/>
</dbReference>
<keyword evidence="4 6" id="KW-0862">Zinc</keyword>
<dbReference type="GO" id="GO:0033528">
    <property type="term" value="P:S-methylmethionine cycle"/>
    <property type="evidence" value="ECO:0007669"/>
    <property type="project" value="TreeGrafter"/>
</dbReference>
<evidence type="ECO:0000259" key="7">
    <source>
        <dbReference type="PROSITE" id="PS50970"/>
    </source>
</evidence>
<comment type="cofactor">
    <cofactor evidence="6">
        <name>Zn(2+)</name>
        <dbReference type="ChEBI" id="CHEBI:29105"/>
    </cofactor>
</comment>
<dbReference type="AlphaFoldDB" id="A0A0R1TQF3"/>
<dbReference type="SUPFAM" id="SSF82282">
    <property type="entry name" value="Homocysteine S-methyltransferase"/>
    <property type="match status" value="1"/>
</dbReference>
<keyword evidence="1 6" id="KW-0489">Methyltransferase</keyword>
<dbReference type="EMBL" id="AZFH01000057">
    <property type="protein sequence ID" value="KRL80517.1"/>
    <property type="molecule type" value="Genomic_DNA"/>
</dbReference>
<accession>A0A0R1TQF3</accession>
<evidence type="ECO:0000256" key="1">
    <source>
        <dbReference type="ARBA" id="ARBA00022603"/>
    </source>
</evidence>
<dbReference type="PROSITE" id="PS50970">
    <property type="entry name" value="HCY"/>
    <property type="match status" value="1"/>
</dbReference>
<keyword evidence="3 6" id="KW-0479">Metal-binding</keyword>
<dbReference type="PIRSF" id="PIRSF037505">
    <property type="entry name" value="Betaine_HMT"/>
    <property type="match status" value="1"/>
</dbReference>
<comment type="caution">
    <text evidence="8">The sequence shown here is derived from an EMBL/GenBank/DDBJ whole genome shotgun (WGS) entry which is preliminary data.</text>
</comment>
<dbReference type="PANTHER" id="PTHR46015:SF1">
    <property type="entry name" value="HOMOCYSTEINE S-METHYLTRANSFERASE-LIKE ISOFORM 1"/>
    <property type="match status" value="1"/>
</dbReference>
<dbReference type="PATRIC" id="fig|1423740.3.peg.2349"/>
<dbReference type="OrthoDB" id="9803687at2"/>
<feature type="domain" description="Hcy-binding" evidence="7">
    <location>
        <begin position="1"/>
        <end position="303"/>
    </location>
</feature>
<evidence type="ECO:0000256" key="3">
    <source>
        <dbReference type="ARBA" id="ARBA00022723"/>
    </source>
</evidence>
<dbReference type="GO" id="GO:0008270">
    <property type="term" value="F:zinc ion binding"/>
    <property type="evidence" value="ECO:0007669"/>
    <property type="project" value="InterPro"/>
</dbReference>
<dbReference type="STRING" id="1423740.FC36_GL002165"/>
<keyword evidence="2 6" id="KW-0808">Transferase</keyword>
<dbReference type="InterPro" id="IPR036589">
    <property type="entry name" value="HCY_dom_sf"/>
</dbReference>